<dbReference type="RefSeq" id="WP_171112770.1">
    <property type="nucleotide sequence ID" value="NZ_CP053097.1"/>
</dbReference>
<dbReference type="Pfam" id="PF00044">
    <property type="entry name" value="Gp_dh_N"/>
    <property type="match status" value="1"/>
</dbReference>
<feature type="site" description="Activates thiol group during catalysis" evidence="6">
    <location>
        <position position="182"/>
    </location>
</feature>
<feature type="active site" description="Nucleophile" evidence="3">
    <location>
        <position position="155"/>
    </location>
</feature>
<evidence type="ECO:0000256" key="6">
    <source>
        <dbReference type="PIRSR" id="PIRSR000149-4"/>
    </source>
</evidence>
<keyword evidence="2 8" id="KW-0560">Oxidoreductase</keyword>
<keyword evidence="11" id="KW-1185">Reference proteome</keyword>
<dbReference type="FunFam" id="3.30.360.10:FF:000002">
    <property type="entry name" value="Glyceraldehyde-3-phosphate dehydrogenase"/>
    <property type="match status" value="1"/>
</dbReference>
<dbReference type="NCBIfam" id="TIGR01534">
    <property type="entry name" value="GAPDH-I"/>
    <property type="match status" value="1"/>
</dbReference>
<dbReference type="Pfam" id="PF02800">
    <property type="entry name" value="Gp_dh_C"/>
    <property type="match status" value="1"/>
</dbReference>
<dbReference type="GO" id="GO:0016620">
    <property type="term" value="F:oxidoreductase activity, acting on the aldehyde or oxo group of donors, NAD or NADP as acceptor"/>
    <property type="evidence" value="ECO:0007669"/>
    <property type="project" value="InterPro"/>
</dbReference>
<dbReference type="Proteomes" id="UP000502118">
    <property type="component" value="Chromosome"/>
</dbReference>
<dbReference type="GO" id="GO:0050661">
    <property type="term" value="F:NADP binding"/>
    <property type="evidence" value="ECO:0007669"/>
    <property type="project" value="InterPro"/>
</dbReference>
<dbReference type="InterPro" id="IPR020828">
    <property type="entry name" value="GlycerAld_3-P_DH_NAD(P)-bd"/>
</dbReference>
<dbReference type="InterPro" id="IPR020831">
    <property type="entry name" value="GlycerAld/Erythrose_P_DH"/>
</dbReference>
<feature type="binding site" evidence="4">
    <location>
        <position position="236"/>
    </location>
    <ligand>
        <name>D-glyceraldehyde 3-phosphate</name>
        <dbReference type="ChEBI" id="CHEBI:59776"/>
    </ligand>
</feature>
<organism evidence="10 11">
    <name type="scientific">Mycoplasma miroungirhinis</name>
    <dbReference type="NCBI Taxonomy" id="754516"/>
    <lineage>
        <taxon>Bacteria</taxon>
        <taxon>Bacillati</taxon>
        <taxon>Mycoplasmatota</taxon>
        <taxon>Mollicutes</taxon>
        <taxon>Mycoplasmataceae</taxon>
        <taxon>Mycoplasma</taxon>
    </lineage>
</organism>
<dbReference type="FunFam" id="3.40.50.720:FF:000001">
    <property type="entry name" value="Glyceraldehyde-3-phosphate dehydrogenase"/>
    <property type="match status" value="1"/>
</dbReference>
<dbReference type="GO" id="GO:0051287">
    <property type="term" value="F:NAD binding"/>
    <property type="evidence" value="ECO:0007669"/>
    <property type="project" value="InterPro"/>
</dbReference>
<evidence type="ECO:0000256" key="4">
    <source>
        <dbReference type="PIRSR" id="PIRSR000149-2"/>
    </source>
</evidence>
<dbReference type="InterPro" id="IPR020829">
    <property type="entry name" value="GlycerAld_3-P_DH_cat"/>
</dbReference>
<feature type="binding site" evidence="5">
    <location>
        <position position="36"/>
    </location>
    <ligand>
        <name>NAD(+)</name>
        <dbReference type="ChEBI" id="CHEBI:57540"/>
    </ligand>
</feature>
<evidence type="ECO:0000256" key="8">
    <source>
        <dbReference type="RuleBase" id="RU361160"/>
    </source>
</evidence>
<dbReference type="Gene3D" id="3.30.360.10">
    <property type="entry name" value="Dihydrodipicolinate Reductase, domain 2"/>
    <property type="match status" value="1"/>
</dbReference>
<feature type="domain" description="Glyceraldehyde 3-phosphate dehydrogenase NAD(P) binding" evidence="9">
    <location>
        <begin position="5"/>
        <end position="155"/>
    </location>
</feature>
<dbReference type="SUPFAM" id="SSF55347">
    <property type="entry name" value="Glyceraldehyde-3-phosphate dehydrogenase-like, C-terminal domain"/>
    <property type="match status" value="1"/>
</dbReference>
<keyword evidence="5" id="KW-0520">NAD</keyword>
<accession>A0A6M4JAQ7</accession>
<proteinExistence type="inferred from homology"/>
<keyword evidence="5" id="KW-0547">Nucleotide-binding</keyword>
<feature type="binding site" evidence="5">
    <location>
        <position position="122"/>
    </location>
    <ligand>
        <name>NAD(+)</name>
        <dbReference type="ChEBI" id="CHEBI:57540"/>
    </ligand>
</feature>
<dbReference type="EMBL" id="CP053097">
    <property type="protein sequence ID" value="QJR44074.1"/>
    <property type="molecule type" value="Genomic_DNA"/>
</dbReference>
<evidence type="ECO:0000256" key="2">
    <source>
        <dbReference type="ARBA" id="ARBA00023002"/>
    </source>
</evidence>
<dbReference type="PROSITE" id="PS00071">
    <property type="entry name" value="GAPDH"/>
    <property type="match status" value="1"/>
</dbReference>
<dbReference type="SUPFAM" id="SSF51735">
    <property type="entry name" value="NAD(P)-binding Rossmann-fold domains"/>
    <property type="match status" value="1"/>
</dbReference>
<evidence type="ECO:0000313" key="10">
    <source>
        <dbReference type="EMBL" id="QJR44074.1"/>
    </source>
</evidence>
<sequence>MKKTKKIAINGFGRIGRLVFRDIFEDKNIEIVAINDLTSSQTLAHLLKYDTAHKQFNHDIKYNENNIIVDGKEIPIFSEKDPKNLPWKSLDVDVVVEATGRYTTEEGASFHLEAGAKKVIITAPAKGSKNIKTIVYSVNEHILTNEDKIISTASCTTNCLAPIANVLHKEYKIKKGYMTTVHAYTADQNIQDGPHRDLRRARAAAMNIVPTTTGAAKAIGLVIPELAGKMDGIALRVPTVTGSIVDLTLEFEKTPTVQEINELMKKNASESLIFTDEPIVSSDIIGSHGAWFDSLLTNVIEVDGKKIYKVFGWYDNEQGFVSQYVRVLKYVLNLK</sequence>
<dbReference type="InterPro" id="IPR006424">
    <property type="entry name" value="Glyceraldehyde-3-P_DH_1"/>
</dbReference>
<dbReference type="PRINTS" id="PR00078">
    <property type="entry name" value="G3PDHDRGNASE"/>
</dbReference>
<evidence type="ECO:0000256" key="1">
    <source>
        <dbReference type="ARBA" id="ARBA00007406"/>
    </source>
</evidence>
<dbReference type="InterPro" id="IPR036291">
    <property type="entry name" value="NAD(P)-bd_dom_sf"/>
</dbReference>
<feature type="binding site" evidence="5">
    <location>
        <begin position="14"/>
        <end position="15"/>
    </location>
    <ligand>
        <name>NAD(+)</name>
        <dbReference type="ChEBI" id="CHEBI:57540"/>
    </ligand>
</feature>
<dbReference type="EC" id="1.2.1.-" evidence="8"/>
<evidence type="ECO:0000313" key="11">
    <source>
        <dbReference type="Proteomes" id="UP000502118"/>
    </source>
</evidence>
<protein>
    <recommendedName>
        <fullName evidence="8">Glyceraldehyde-3-phosphate dehydrogenase</fullName>
        <ecNumber evidence="8">1.2.1.-</ecNumber>
    </recommendedName>
</protein>
<dbReference type="InterPro" id="IPR020830">
    <property type="entry name" value="GlycerAld_3-P_DH_AS"/>
</dbReference>
<dbReference type="CDD" id="cd05214">
    <property type="entry name" value="GAPDH_I_N"/>
    <property type="match status" value="1"/>
</dbReference>
<feature type="binding site" evidence="4">
    <location>
        <begin position="154"/>
        <end position="156"/>
    </location>
    <ligand>
        <name>D-glyceraldehyde 3-phosphate</name>
        <dbReference type="ChEBI" id="CHEBI:59776"/>
    </ligand>
</feature>
<dbReference type="GO" id="GO:0006006">
    <property type="term" value="P:glucose metabolic process"/>
    <property type="evidence" value="ECO:0007669"/>
    <property type="project" value="InterPro"/>
</dbReference>
<feature type="binding site" evidence="4">
    <location>
        <position position="185"/>
    </location>
    <ligand>
        <name>D-glyceraldehyde 3-phosphate</name>
        <dbReference type="ChEBI" id="CHEBI:59776"/>
    </ligand>
</feature>
<evidence type="ECO:0000256" key="7">
    <source>
        <dbReference type="RuleBase" id="RU000397"/>
    </source>
</evidence>
<dbReference type="KEGG" id="mmio:HLA92_01325"/>
<dbReference type="PIRSF" id="PIRSF000149">
    <property type="entry name" value="GAP_DH"/>
    <property type="match status" value="1"/>
</dbReference>
<evidence type="ECO:0000256" key="3">
    <source>
        <dbReference type="PIRSR" id="PIRSR000149-1"/>
    </source>
</evidence>
<dbReference type="SMART" id="SM00846">
    <property type="entry name" value="Gp_dh_N"/>
    <property type="match status" value="1"/>
</dbReference>
<feature type="binding site" evidence="4">
    <location>
        <begin position="213"/>
        <end position="214"/>
    </location>
    <ligand>
        <name>D-glyceraldehyde 3-phosphate</name>
        <dbReference type="ChEBI" id="CHEBI:59776"/>
    </ligand>
</feature>
<evidence type="ECO:0000259" key="9">
    <source>
        <dbReference type="SMART" id="SM00846"/>
    </source>
</evidence>
<name>A0A6M4JAQ7_9MOLU</name>
<dbReference type="Gene3D" id="3.40.50.720">
    <property type="entry name" value="NAD(P)-binding Rossmann-like Domain"/>
    <property type="match status" value="1"/>
</dbReference>
<reference evidence="10 11" key="1">
    <citation type="submission" date="2020-05" db="EMBL/GenBank/DDBJ databases">
        <title>Novel Mycoplasma species detected in Mirounga angustirostris (northern elephant seal) from the USA.</title>
        <authorList>
            <person name="Volokhov D.V."/>
        </authorList>
    </citation>
    <scope>NUCLEOTIDE SEQUENCE [LARGE SCALE GENOMIC DNA]</scope>
    <source>
        <strain evidence="10 11">Mirounga ES2806-NAS</strain>
    </source>
</reference>
<dbReference type="AlphaFoldDB" id="A0A6M4JAQ7"/>
<dbReference type="PANTHER" id="PTHR43148">
    <property type="entry name" value="GLYCERALDEHYDE-3-PHOSPHATE DEHYDROGENASE 2"/>
    <property type="match status" value="1"/>
</dbReference>
<feature type="binding site" evidence="5">
    <location>
        <position position="316"/>
    </location>
    <ligand>
        <name>NAD(+)</name>
        <dbReference type="ChEBI" id="CHEBI:57540"/>
    </ligand>
</feature>
<comment type="similarity">
    <text evidence="1 7">Belongs to the glyceraldehyde-3-phosphate dehydrogenase family.</text>
</comment>
<evidence type="ECO:0000256" key="5">
    <source>
        <dbReference type="PIRSR" id="PIRSR000149-3"/>
    </source>
</evidence>
<dbReference type="CDD" id="cd18126">
    <property type="entry name" value="GAPDH_I_C"/>
    <property type="match status" value="1"/>
</dbReference>
<gene>
    <name evidence="10" type="primary">gap</name>
    <name evidence="10" type="ORF">HLA92_01325</name>
</gene>